<dbReference type="Pfam" id="PF03992">
    <property type="entry name" value="ABM"/>
    <property type="match status" value="1"/>
</dbReference>
<dbReference type="InterPro" id="IPR006680">
    <property type="entry name" value="Amidohydro-rel"/>
</dbReference>
<dbReference type="InterPro" id="IPR007138">
    <property type="entry name" value="ABM_dom"/>
</dbReference>
<evidence type="ECO:0000256" key="2">
    <source>
        <dbReference type="SAM" id="SignalP"/>
    </source>
</evidence>
<evidence type="ECO:0000313" key="4">
    <source>
        <dbReference type="EMBL" id="SHL02571.1"/>
    </source>
</evidence>
<feature type="chain" id="PRO_5009922359" evidence="2">
    <location>
        <begin position="20"/>
        <end position="450"/>
    </location>
</feature>
<dbReference type="InterPro" id="IPR032466">
    <property type="entry name" value="Metal_Hydrolase"/>
</dbReference>
<protein>
    <submittedName>
        <fullName evidence="4">Predicted metal-dependent hydrolase, TIM-barrel fold</fullName>
    </submittedName>
</protein>
<dbReference type="InterPro" id="IPR011008">
    <property type="entry name" value="Dimeric_a/b-barrel"/>
</dbReference>
<dbReference type="Proteomes" id="UP000184130">
    <property type="component" value="Unassembled WGS sequence"/>
</dbReference>
<feature type="domain" description="ABM" evidence="3">
    <location>
        <begin position="344"/>
        <end position="433"/>
    </location>
</feature>
<keyword evidence="4" id="KW-0378">Hydrolase</keyword>
<dbReference type="PROSITE" id="PS51725">
    <property type="entry name" value="ABM"/>
    <property type="match status" value="1"/>
</dbReference>
<dbReference type="GO" id="GO:0016787">
    <property type="term" value="F:hydrolase activity"/>
    <property type="evidence" value="ECO:0007669"/>
    <property type="project" value="UniProtKB-KW"/>
</dbReference>
<dbReference type="PANTHER" id="PTHR21240:SF28">
    <property type="entry name" value="ISO-OROTATE DECARBOXYLASE (EUROFUNG)"/>
    <property type="match status" value="1"/>
</dbReference>
<dbReference type="Gene3D" id="3.30.70.100">
    <property type="match status" value="1"/>
</dbReference>
<sequence>MKRLKITIISMTLATTAIAQGVMDVHSHLITPEFASSLEKEGRLMDEGFPLPKYDVYNHLKWMDEAGVETSVLTLAAPQPTSAQTVRQTNEAAARIKKEHPERFMFCAALPLPDVSKAIEEAKYALDVLKADGIKLATNVDGQYLGAPELDTLFSVLNERKAVVILHPHRPEPVNKQVMQQTPLAMQEYLSETTRAVSNMISRNVLARYNNIKVIVPHCGAYLPLAIPRMKSLTPVMQANKMVGEIDYEANLRTLYYDLAGAHSPEVIRMLLTITTPDHLLYGSDYPYVAPQVLTQSLARMKDYLSKEPDLAPFKEMILWKNAKWLLGQTGEKPSAATATANMIVRIAEIEVFPQYLEEYLAFANEVDRLSIEREPGVICLYPMQSAEDSCQIRILEIYASEEAYQQHLKTPHFLKYKQGTLHMVKDLKLPTMKPLDQETMKLIFKKRDK</sequence>
<evidence type="ECO:0000313" key="5">
    <source>
        <dbReference type="Proteomes" id="UP000184130"/>
    </source>
</evidence>
<proteinExistence type="predicted"/>
<dbReference type="GO" id="GO:0016831">
    <property type="term" value="F:carboxy-lyase activity"/>
    <property type="evidence" value="ECO:0007669"/>
    <property type="project" value="InterPro"/>
</dbReference>
<gene>
    <name evidence="4" type="ORF">SAMN05216463_11985</name>
</gene>
<accession>A0A1M6X9D4</accession>
<dbReference type="SUPFAM" id="SSF54909">
    <property type="entry name" value="Dimeric alpha+beta barrel"/>
    <property type="match status" value="1"/>
</dbReference>
<dbReference type="InterPro" id="IPR032465">
    <property type="entry name" value="ACMSD"/>
</dbReference>
<organism evidence="4 5">
    <name type="scientific">Xylanibacter ruminicola</name>
    <name type="common">Prevotella ruminicola</name>
    <dbReference type="NCBI Taxonomy" id="839"/>
    <lineage>
        <taxon>Bacteria</taxon>
        <taxon>Pseudomonadati</taxon>
        <taxon>Bacteroidota</taxon>
        <taxon>Bacteroidia</taxon>
        <taxon>Bacteroidales</taxon>
        <taxon>Prevotellaceae</taxon>
        <taxon>Xylanibacter</taxon>
    </lineage>
</organism>
<dbReference type="Gene3D" id="3.20.20.140">
    <property type="entry name" value="Metal-dependent hydrolases"/>
    <property type="match status" value="1"/>
</dbReference>
<keyword evidence="1" id="KW-0456">Lyase</keyword>
<dbReference type="SUPFAM" id="SSF51556">
    <property type="entry name" value="Metallo-dependent hydrolases"/>
    <property type="match status" value="1"/>
</dbReference>
<dbReference type="PANTHER" id="PTHR21240">
    <property type="entry name" value="2-AMINO-3-CARBOXYLMUCONATE-6-SEMIALDEHYDE DECARBOXYLASE"/>
    <property type="match status" value="1"/>
</dbReference>
<dbReference type="GO" id="GO:0005737">
    <property type="term" value="C:cytoplasm"/>
    <property type="evidence" value="ECO:0007669"/>
    <property type="project" value="TreeGrafter"/>
</dbReference>
<feature type="signal peptide" evidence="2">
    <location>
        <begin position="1"/>
        <end position="19"/>
    </location>
</feature>
<dbReference type="EMBL" id="FRBD01000019">
    <property type="protein sequence ID" value="SHL02571.1"/>
    <property type="molecule type" value="Genomic_DNA"/>
</dbReference>
<dbReference type="Pfam" id="PF04909">
    <property type="entry name" value="Amidohydro_2"/>
    <property type="match status" value="1"/>
</dbReference>
<evidence type="ECO:0000256" key="1">
    <source>
        <dbReference type="ARBA" id="ARBA00023239"/>
    </source>
</evidence>
<reference evidence="4 5" key="1">
    <citation type="submission" date="2016-11" db="EMBL/GenBank/DDBJ databases">
        <authorList>
            <person name="Jaros S."/>
            <person name="Januszkiewicz K."/>
            <person name="Wedrychowicz H."/>
        </authorList>
    </citation>
    <scope>NUCLEOTIDE SEQUENCE [LARGE SCALE GENOMIC DNA]</scope>
    <source>
        <strain evidence="4 5">KHT3</strain>
    </source>
</reference>
<dbReference type="GO" id="GO:0019748">
    <property type="term" value="P:secondary metabolic process"/>
    <property type="evidence" value="ECO:0007669"/>
    <property type="project" value="TreeGrafter"/>
</dbReference>
<keyword evidence="2" id="KW-0732">Signal</keyword>
<evidence type="ECO:0000259" key="3">
    <source>
        <dbReference type="PROSITE" id="PS51725"/>
    </source>
</evidence>
<dbReference type="AlphaFoldDB" id="A0A1M6X9D4"/>
<dbReference type="RefSeq" id="WP_073210136.1">
    <property type="nucleotide sequence ID" value="NZ_FRBD01000019.1"/>
</dbReference>
<name>A0A1M6X9D4_XYLRU</name>